<dbReference type="InterPro" id="IPR051708">
    <property type="entry name" value="Plant_Aspart_Prot_A1"/>
</dbReference>
<reference evidence="18" key="1">
    <citation type="journal article" date="2019" name="Gigascience">
        <title>De novo genome assembly of the endangered Acer yangbiense, a plant species with extremely small populations endemic to Yunnan Province, China.</title>
        <authorList>
            <person name="Yang J."/>
            <person name="Wariss H.M."/>
            <person name="Tao L."/>
            <person name="Zhang R."/>
            <person name="Yun Q."/>
            <person name="Hollingsworth P."/>
            <person name="Dao Z."/>
            <person name="Luo G."/>
            <person name="Guo H."/>
            <person name="Ma Y."/>
            <person name="Sun W."/>
        </authorList>
    </citation>
    <scope>NUCLEOTIDE SEQUENCE [LARGE SCALE GENOMIC DNA]</scope>
    <source>
        <strain evidence="18">cv. Malutang</strain>
    </source>
</reference>
<evidence type="ECO:0000256" key="8">
    <source>
        <dbReference type="ARBA" id="ARBA00022833"/>
    </source>
</evidence>
<feature type="compositionally biased region" description="Basic residues" evidence="14">
    <location>
        <begin position="10"/>
        <end position="37"/>
    </location>
</feature>
<sequence>MPRSLSRSPSYRRRYSPSPVAHRHSRRSKRERSRSRSRSPFSNSHSRRRSHSSSPRRRRNRSPSYRRRKSRSPTPRKHNKRQGSSSRSLSPLSKSSGPSSTSSERKNAIEKLKKEEEEKKRLVCKMSNRKDPAWKYGVEVETDAGKAYKYIRCTFCEKIIKGGVFRMKQHLAGIRRNVAPCTRVSDDVRDEIKSYMTKNDNAKNTAQLVNFTSQTKGGSSSGSVSQLRIGGPMDRFVTNIDEDEAELGGNNKQGSEEEAGSKEKACDRTSMDIAKFFFENGIAFNVVSSPSFINMCCSVGNYGRGLKPPTSCELSTTILKEEESNTQAIVAEVELKLLEEETARRLEEAIRRNVEQRLNSEEAKLEVVRRIEEGREKLFNDIVTQLEKEKEAALMEARQKEEQARREREELDKMLEENKRRVEEAQRREALEQQRKEEERHRELELIQRQKEEAARRKKLEEEEEQRANQMKSSVIVLVALAILFALCFNVSPVQSTSRQRALLEHDQINSQNGFRVILKHVDSSKNLTLFEHLQRGMKRGQHRLKKLNSMVLAATSDDQIVQSPIHPGSGEFLMQLSIGTPPETYNAILDTGSDLIWTQCKPCTECFNQPTPIFDPKKSSSFSKLSCSHSLCQALPQSTCSSGCEYLYTYGDYSSTQGVMATETFTFGKVSVPNIGFGCGDDNEGDGFGQGGGLVGLGRGPLSLVSQLKEPKFSYCLTSIDDTKTSSLLMGSLASVNSSSSSGDQEIKTTPLIKNSLQPSFYYLSLEGISVGGSRLSIKKSTFALQDDGTGGLIIDSGTTITYLEKSAFDKVKKEFISQIKLSVDNSGSTGLDLCFHLPSDNSENVDVPKLVFHFEGADLELPSENYMVGDSSMGVVCLAIGSSSGMSIFGNVQQQNILVLHDLNKETISFLPTQCDQL</sequence>
<dbReference type="GO" id="GO:0008270">
    <property type="term" value="F:zinc ion binding"/>
    <property type="evidence" value="ECO:0007669"/>
    <property type="project" value="UniProtKB-KW"/>
</dbReference>
<keyword evidence="9" id="KW-0325">Glycoprotein</keyword>
<feature type="domain" description="BED-type" evidence="15">
    <location>
        <begin position="128"/>
        <end position="188"/>
    </location>
</feature>
<evidence type="ECO:0000256" key="12">
    <source>
        <dbReference type="RuleBase" id="RU000454"/>
    </source>
</evidence>
<dbReference type="FunFam" id="2.40.70.10:FF:000029">
    <property type="entry name" value="Aspartyl protease family protein"/>
    <property type="match status" value="1"/>
</dbReference>
<evidence type="ECO:0000256" key="10">
    <source>
        <dbReference type="PIRSR" id="PIRSR601461-1"/>
    </source>
</evidence>
<dbReference type="Pfam" id="PF14543">
    <property type="entry name" value="TAXi_N"/>
    <property type="match status" value="1"/>
</dbReference>
<feature type="active site" evidence="10">
    <location>
        <position position="591"/>
    </location>
</feature>
<organism evidence="17 18">
    <name type="scientific">Acer yangbiense</name>
    <dbReference type="NCBI Taxonomy" id="1000413"/>
    <lineage>
        <taxon>Eukaryota</taxon>
        <taxon>Viridiplantae</taxon>
        <taxon>Streptophyta</taxon>
        <taxon>Embryophyta</taxon>
        <taxon>Tracheophyta</taxon>
        <taxon>Spermatophyta</taxon>
        <taxon>Magnoliopsida</taxon>
        <taxon>eudicotyledons</taxon>
        <taxon>Gunneridae</taxon>
        <taxon>Pentapetalae</taxon>
        <taxon>rosids</taxon>
        <taxon>malvids</taxon>
        <taxon>Sapindales</taxon>
        <taxon>Sapindaceae</taxon>
        <taxon>Hippocastanoideae</taxon>
        <taxon>Acereae</taxon>
        <taxon>Acer</taxon>
    </lineage>
</organism>
<evidence type="ECO:0000256" key="5">
    <source>
        <dbReference type="ARBA" id="ARBA00022750"/>
    </source>
</evidence>
<dbReference type="PANTHER" id="PTHR47967">
    <property type="entry name" value="OS07G0603500 PROTEIN-RELATED"/>
    <property type="match status" value="1"/>
</dbReference>
<dbReference type="InterPro" id="IPR034161">
    <property type="entry name" value="Pepsin-like_plant"/>
</dbReference>
<dbReference type="InterPro" id="IPR032861">
    <property type="entry name" value="TAXi_N"/>
</dbReference>
<keyword evidence="8" id="KW-0862">Zinc</keyword>
<keyword evidence="5 12" id="KW-0064">Aspartyl protease</keyword>
<dbReference type="PANTHER" id="PTHR47967:SF23">
    <property type="entry name" value="OS04G0448300 PROTEIN"/>
    <property type="match status" value="1"/>
</dbReference>
<feature type="coiled-coil region" evidence="13">
    <location>
        <begin position="346"/>
        <end position="471"/>
    </location>
</feature>
<proteinExistence type="inferred from homology"/>
<evidence type="ECO:0000256" key="3">
    <source>
        <dbReference type="ARBA" id="ARBA00022723"/>
    </source>
</evidence>
<dbReference type="Proteomes" id="UP000323000">
    <property type="component" value="Chromosome 6"/>
</dbReference>
<dbReference type="PROSITE" id="PS00141">
    <property type="entry name" value="ASP_PROTEASE"/>
    <property type="match status" value="1"/>
</dbReference>
<dbReference type="FunFam" id="2.40.70.10:FF:000016">
    <property type="entry name" value="Probable aspartic protease At2g35615"/>
    <property type="match status" value="1"/>
</dbReference>
<evidence type="ECO:0000256" key="13">
    <source>
        <dbReference type="SAM" id="Coils"/>
    </source>
</evidence>
<dbReference type="GO" id="GO:0003677">
    <property type="term" value="F:DNA binding"/>
    <property type="evidence" value="ECO:0007669"/>
    <property type="project" value="InterPro"/>
</dbReference>
<evidence type="ECO:0000256" key="11">
    <source>
        <dbReference type="PROSITE-ProRule" id="PRU00027"/>
    </source>
</evidence>
<comment type="caution">
    <text evidence="17">The sequence shown here is derived from an EMBL/GenBank/DDBJ whole genome shotgun (WGS) entry which is preliminary data.</text>
</comment>
<dbReference type="EMBL" id="VAHF01000006">
    <property type="protein sequence ID" value="TXG60240.1"/>
    <property type="molecule type" value="Genomic_DNA"/>
</dbReference>
<evidence type="ECO:0000256" key="9">
    <source>
        <dbReference type="ARBA" id="ARBA00023180"/>
    </source>
</evidence>
<keyword evidence="6 11" id="KW-0863">Zinc-finger</keyword>
<evidence type="ECO:0000313" key="17">
    <source>
        <dbReference type="EMBL" id="TXG60240.1"/>
    </source>
</evidence>
<dbReference type="Pfam" id="PF14541">
    <property type="entry name" value="TAXi_C"/>
    <property type="match status" value="1"/>
</dbReference>
<evidence type="ECO:0000256" key="2">
    <source>
        <dbReference type="ARBA" id="ARBA00022670"/>
    </source>
</evidence>
<evidence type="ECO:0000256" key="1">
    <source>
        <dbReference type="ARBA" id="ARBA00007447"/>
    </source>
</evidence>
<name>A0A5C7HTJ8_9ROSI</name>
<feature type="region of interest" description="Disordered" evidence="14">
    <location>
        <begin position="1"/>
        <end position="113"/>
    </location>
</feature>
<feature type="domain" description="Peptidase A1" evidence="16">
    <location>
        <begin position="573"/>
        <end position="913"/>
    </location>
</feature>
<feature type="region of interest" description="Disordered" evidence="14">
    <location>
        <begin position="244"/>
        <end position="265"/>
    </location>
</feature>
<feature type="compositionally biased region" description="Basic and acidic residues" evidence="14">
    <location>
        <begin position="103"/>
        <end position="113"/>
    </location>
</feature>
<keyword evidence="18" id="KW-1185">Reference proteome</keyword>
<evidence type="ECO:0000313" key="18">
    <source>
        <dbReference type="Proteomes" id="UP000323000"/>
    </source>
</evidence>
<evidence type="ECO:0000256" key="6">
    <source>
        <dbReference type="ARBA" id="ARBA00022771"/>
    </source>
</evidence>
<keyword evidence="13" id="KW-0175">Coiled coil</keyword>
<gene>
    <name evidence="17" type="ORF">EZV62_014813</name>
</gene>
<dbReference type="InterPro" id="IPR033371">
    <property type="entry name" value="ARGLU1"/>
</dbReference>
<dbReference type="GO" id="GO:0006508">
    <property type="term" value="P:proteolysis"/>
    <property type="evidence" value="ECO:0007669"/>
    <property type="project" value="UniProtKB-KW"/>
</dbReference>
<keyword evidence="7 12" id="KW-0378">Hydrolase</keyword>
<protein>
    <recommendedName>
        <fullName evidence="19">Peptidase A1 domain-containing protein</fullName>
    </recommendedName>
</protein>
<dbReference type="PRINTS" id="PR00792">
    <property type="entry name" value="PEPSIN"/>
</dbReference>
<dbReference type="InterPro" id="IPR001461">
    <property type="entry name" value="Aspartic_peptidase_A1"/>
</dbReference>
<keyword evidence="2 12" id="KW-0645">Protease</keyword>
<feature type="active site" evidence="10">
    <location>
        <position position="797"/>
    </location>
</feature>
<dbReference type="CDD" id="cd05476">
    <property type="entry name" value="pepsin_A_like_plant"/>
    <property type="match status" value="1"/>
</dbReference>
<dbReference type="PROSITE" id="PS50808">
    <property type="entry name" value="ZF_BED"/>
    <property type="match status" value="1"/>
</dbReference>
<keyword evidence="3" id="KW-0479">Metal-binding</keyword>
<dbReference type="InterPro" id="IPR003656">
    <property type="entry name" value="Znf_BED"/>
</dbReference>
<evidence type="ECO:0000256" key="14">
    <source>
        <dbReference type="SAM" id="MobiDB-lite"/>
    </source>
</evidence>
<evidence type="ECO:0000256" key="4">
    <source>
        <dbReference type="ARBA" id="ARBA00022729"/>
    </source>
</evidence>
<accession>A0A5C7HTJ8</accession>
<feature type="compositionally biased region" description="Low complexity" evidence="14">
    <location>
        <begin position="82"/>
        <end position="102"/>
    </location>
</feature>
<dbReference type="GO" id="GO:0005576">
    <property type="term" value="C:extracellular region"/>
    <property type="evidence" value="ECO:0007669"/>
    <property type="project" value="TreeGrafter"/>
</dbReference>
<evidence type="ECO:0000259" key="15">
    <source>
        <dbReference type="PROSITE" id="PS50808"/>
    </source>
</evidence>
<dbReference type="Pfam" id="PF15346">
    <property type="entry name" value="ARGLU"/>
    <property type="match status" value="1"/>
</dbReference>
<dbReference type="InterPro" id="IPR001969">
    <property type="entry name" value="Aspartic_peptidase_AS"/>
</dbReference>
<dbReference type="SUPFAM" id="SSF50630">
    <property type="entry name" value="Acid proteases"/>
    <property type="match status" value="1"/>
</dbReference>
<dbReference type="Gene3D" id="2.40.70.10">
    <property type="entry name" value="Acid Proteases"/>
    <property type="match status" value="2"/>
</dbReference>
<dbReference type="InterPro" id="IPR033121">
    <property type="entry name" value="PEPTIDASE_A1"/>
</dbReference>
<keyword evidence="4" id="KW-0732">Signal</keyword>
<dbReference type="InterPro" id="IPR021109">
    <property type="entry name" value="Peptidase_aspartic_dom_sf"/>
</dbReference>
<dbReference type="PROSITE" id="PS51767">
    <property type="entry name" value="PEPTIDASE_A1"/>
    <property type="match status" value="1"/>
</dbReference>
<feature type="compositionally biased region" description="Basic residues" evidence="14">
    <location>
        <begin position="45"/>
        <end position="81"/>
    </location>
</feature>
<evidence type="ECO:0000259" key="16">
    <source>
        <dbReference type="PROSITE" id="PS51767"/>
    </source>
</evidence>
<comment type="similarity">
    <text evidence="1 12">Belongs to the peptidase A1 family.</text>
</comment>
<dbReference type="OrthoDB" id="660550at2759"/>
<evidence type="ECO:0000256" key="7">
    <source>
        <dbReference type="ARBA" id="ARBA00022801"/>
    </source>
</evidence>
<dbReference type="InterPro" id="IPR032799">
    <property type="entry name" value="TAXi_C"/>
</dbReference>
<dbReference type="AlphaFoldDB" id="A0A5C7HTJ8"/>
<dbReference type="GO" id="GO:0004190">
    <property type="term" value="F:aspartic-type endopeptidase activity"/>
    <property type="evidence" value="ECO:0007669"/>
    <property type="project" value="UniProtKB-KW"/>
</dbReference>
<evidence type="ECO:0008006" key="19">
    <source>
        <dbReference type="Google" id="ProtNLM"/>
    </source>
</evidence>